<dbReference type="InterPro" id="IPR040797">
    <property type="entry name" value="ZMIZ1_N"/>
</dbReference>
<dbReference type="EMBL" id="CP111013">
    <property type="protein sequence ID" value="WAQ96851.1"/>
    <property type="molecule type" value="Genomic_DNA"/>
</dbReference>
<gene>
    <name evidence="2" type="ORF">MAR_029496</name>
    <name evidence="3" type="ORF">MAR_029541</name>
</gene>
<evidence type="ECO:0000313" key="4">
    <source>
        <dbReference type="Proteomes" id="UP001164746"/>
    </source>
</evidence>
<dbReference type="Pfam" id="PF18028">
    <property type="entry name" value="Zmiz1_N"/>
    <property type="match status" value="1"/>
</dbReference>
<evidence type="ECO:0000313" key="2">
    <source>
        <dbReference type="EMBL" id="WAQ96806.1"/>
    </source>
</evidence>
<feature type="non-terminal residue" evidence="2">
    <location>
        <position position="1"/>
    </location>
</feature>
<dbReference type="EMBL" id="CP111013">
    <property type="protein sequence ID" value="WAQ96806.1"/>
    <property type="molecule type" value="Genomic_DNA"/>
</dbReference>
<keyword evidence="4" id="KW-1185">Reference proteome</keyword>
<evidence type="ECO:0000259" key="1">
    <source>
        <dbReference type="Pfam" id="PF18028"/>
    </source>
</evidence>
<reference evidence="2" key="1">
    <citation type="submission" date="2022-11" db="EMBL/GenBank/DDBJ databases">
        <title>Centuries of genome instability and evolution in soft-shell clam transmissible cancer (bioRxiv).</title>
        <authorList>
            <person name="Hart S.F.M."/>
            <person name="Yonemitsu M.A."/>
            <person name="Giersch R.M."/>
            <person name="Beal B.F."/>
            <person name="Arriagada G."/>
            <person name="Davis B.W."/>
            <person name="Ostrander E.A."/>
            <person name="Goff S.P."/>
            <person name="Metzger M.J."/>
        </authorList>
    </citation>
    <scope>NUCLEOTIDE SEQUENCE</scope>
    <source>
        <strain evidence="2">MELC-2E11</strain>
        <tissue evidence="2">Siphon/mantle</tissue>
    </source>
</reference>
<protein>
    <submittedName>
        <fullName evidence="2">ZMIZ1-like protein</fullName>
    </submittedName>
</protein>
<dbReference type="Proteomes" id="UP001164746">
    <property type="component" value="Chromosome 2"/>
</dbReference>
<feature type="domain" description="ZMIZ1 N-terminal" evidence="1">
    <location>
        <begin position="16"/>
        <end position="89"/>
    </location>
</feature>
<evidence type="ECO:0000313" key="3">
    <source>
        <dbReference type="EMBL" id="WAQ96851.1"/>
    </source>
</evidence>
<name>A0ABY7DIL2_MYAAR</name>
<accession>A0ABY7DIL2</accession>
<proteinExistence type="predicted"/>
<organism evidence="2 4">
    <name type="scientific">Mya arenaria</name>
    <name type="common">Soft-shell clam</name>
    <dbReference type="NCBI Taxonomy" id="6604"/>
    <lineage>
        <taxon>Eukaryota</taxon>
        <taxon>Metazoa</taxon>
        <taxon>Spiralia</taxon>
        <taxon>Lophotrochozoa</taxon>
        <taxon>Mollusca</taxon>
        <taxon>Bivalvia</taxon>
        <taxon>Autobranchia</taxon>
        <taxon>Heteroconchia</taxon>
        <taxon>Euheterodonta</taxon>
        <taxon>Imparidentia</taxon>
        <taxon>Neoheterodontei</taxon>
        <taxon>Myida</taxon>
        <taxon>Myoidea</taxon>
        <taxon>Myidae</taxon>
        <taxon>Mya</taxon>
    </lineage>
</organism>
<sequence length="89" mass="9738">MGLIYISDLGNDEVGKQLQTPGGFQNAARELLEWCSDVRAFQGQFENILIACLTVVSRVAAQPGFDLDLGYRLLAVCASNREKFSQKAA</sequence>